<comment type="subcellular location">
    <subcellularLocation>
        <location evidence="1">Nucleus</location>
    </subcellularLocation>
</comment>
<keyword evidence="3" id="KW-0677">Repeat</keyword>
<evidence type="ECO:0000256" key="8">
    <source>
        <dbReference type="SAM" id="MobiDB-lite"/>
    </source>
</evidence>
<dbReference type="AlphaFoldDB" id="A0A9P5C583"/>
<feature type="region of interest" description="Disordered" evidence="8">
    <location>
        <begin position="124"/>
        <end position="380"/>
    </location>
</feature>
<feature type="compositionally biased region" description="Basic and acidic residues" evidence="8">
    <location>
        <begin position="801"/>
        <end position="811"/>
    </location>
</feature>
<feature type="compositionally biased region" description="Polar residues" evidence="8">
    <location>
        <begin position="662"/>
        <end position="674"/>
    </location>
</feature>
<feature type="compositionally biased region" description="Low complexity" evidence="8">
    <location>
        <begin position="893"/>
        <end position="911"/>
    </location>
</feature>
<dbReference type="SMART" id="SM00355">
    <property type="entry name" value="ZnF_C2H2"/>
    <property type="match status" value="2"/>
</dbReference>
<feature type="compositionally biased region" description="Low complexity" evidence="8">
    <location>
        <begin position="691"/>
        <end position="717"/>
    </location>
</feature>
<dbReference type="Pfam" id="PF00096">
    <property type="entry name" value="zf-C2H2"/>
    <property type="match status" value="2"/>
</dbReference>
<evidence type="ECO:0000313" key="11">
    <source>
        <dbReference type="Proteomes" id="UP000758155"/>
    </source>
</evidence>
<feature type="compositionally biased region" description="Basic and acidic residues" evidence="8">
    <location>
        <begin position="759"/>
        <end position="782"/>
    </location>
</feature>
<feature type="compositionally biased region" description="Basic and acidic residues" evidence="8">
    <location>
        <begin position="1045"/>
        <end position="1061"/>
    </location>
</feature>
<dbReference type="InterPro" id="IPR018844">
    <property type="entry name" value="Dnt1-like_N"/>
</dbReference>
<evidence type="ECO:0000256" key="3">
    <source>
        <dbReference type="ARBA" id="ARBA00022737"/>
    </source>
</evidence>
<feature type="region of interest" description="Disordered" evidence="8">
    <location>
        <begin position="614"/>
        <end position="1114"/>
    </location>
</feature>
<dbReference type="InterPro" id="IPR036236">
    <property type="entry name" value="Znf_C2H2_sf"/>
</dbReference>
<feature type="region of interest" description="Disordered" evidence="8">
    <location>
        <begin position="392"/>
        <end position="567"/>
    </location>
</feature>
<accession>A0A9P5C583</accession>
<dbReference type="InterPro" id="IPR013087">
    <property type="entry name" value="Znf_C2H2_type"/>
</dbReference>
<feature type="domain" description="C2H2-type" evidence="9">
    <location>
        <begin position="594"/>
        <end position="628"/>
    </location>
</feature>
<keyword evidence="5" id="KW-0862">Zinc</keyword>
<evidence type="ECO:0000313" key="10">
    <source>
        <dbReference type="EMBL" id="KAF3047761.1"/>
    </source>
</evidence>
<feature type="compositionally biased region" description="Low complexity" evidence="8">
    <location>
        <begin position="860"/>
        <end position="871"/>
    </location>
</feature>
<dbReference type="FunFam" id="3.30.160.60:FF:001666">
    <property type="entry name" value="MDS1 and EVI1 complex locus"/>
    <property type="match status" value="1"/>
</dbReference>
<evidence type="ECO:0000256" key="2">
    <source>
        <dbReference type="ARBA" id="ARBA00022723"/>
    </source>
</evidence>
<evidence type="ECO:0000259" key="9">
    <source>
        <dbReference type="PROSITE" id="PS50157"/>
    </source>
</evidence>
<gene>
    <name evidence="10" type="ORF">E8E12_011624</name>
</gene>
<protein>
    <recommendedName>
        <fullName evidence="9">C2H2-type domain-containing protein</fullName>
    </recommendedName>
</protein>
<dbReference type="GO" id="GO:0008270">
    <property type="term" value="F:zinc ion binding"/>
    <property type="evidence" value="ECO:0007669"/>
    <property type="project" value="UniProtKB-KW"/>
</dbReference>
<reference evidence="10" key="1">
    <citation type="submission" date="2019-04" db="EMBL/GenBank/DDBJ databases">
        <title>Sequencing of skin fungus with MAO and IRED activity.</title>
        <authorList>
            <person name="Marsaioli A.J."/>
            <person name="Bonatto J.M.C."/>
            <person name="Reis Junior O."/>
        </authorList>
    </citation>
    <scope>NUCLEOTIDE SEQUENCE</scope>
    <source>
        <strain evidence="10">28M1</strain>
    </source>
</reference>
<organism evidence="10 11">
    <name type="scientific">Didymella heteroderae</name>
    <dbReference type="NCBI Taxonomy" id="1769908"/>
    <lineage>
        <taxon>Eukaryota</taxon>
        <taxon>Fungi</taxon>
        <taxon>Dikarya</taxon>
        <taxon>Ascomycota</taxon>
        <taxon>Pezizomycotina</taxon>
        <taxon>Dothideomycetes</taxon>
        <taxon>Pleosporomycetidae</taxon>
        <taxon>Pleosporales</taxon>
        <taxon>Pleosporineae</taxon>
        <taxon>Didymellaceae</taxon>
        <taxon>Didymella</taxon>
    </lineage>
</organism>
<evidence type="ECO:0000256" key="6">
    <source>
        <dbReference type="ARBA" id="ARBA00023242"/>
    </source>
</evidence>
<name>A0A9P5C583_9PLEO</name>
<keyword evidence="6" id="KW-0539">Nucleus</keyword>
<keyword evidence="11" id="KW-1185">Reference proteome</keyword>
<dbReference type="SUPFAM" id="SSF57667">
    <property type="entry name" value="beta-beta-alpha zinc fingers"/>
    <property type="match status" value="1"/>
</dbReference>
<dbReference type="Proteomes" id="UP000758155">
    <property type="component" value="Unassembled WGS sequence"/>
</dbReference>
<feature type="compositionally biased region" description="Low complexity" evidence="8">
    <location>
        <begin position="1028"/>
        <end position="1044"/>
    </location>
</feature>
<sequence>MEAPSKRMRLTVVVEALAEENAHGDYRDIALAAFKERRFAMPVQLDVTFEAVWADIEQRYKTNYLDPQQAATFSIKKLQDAYDCDLDMTDTVGDIFEGEADARMRMIKVIPHFIYRDTSVVPGSMLRPNGAQKRGGDDVEDGANKRRRVASQQRQRQRQSTYGVRDLSPNQPILSTESQQAAAAGPDGAEAARRSTRSRTGASLVELRRNETGQAPFSTTAVKQEQEQEQEGPEPERPSHLNGSEAASPDELTTRPVESTTEQRPHDDRPSRDRIRTSREGSQDALSQPVDEEVPELEKTTGDELAAAPQQPGSQQRDPREAAIQQSPLSSVDPEAEPAPATRQRIDIYRVPDSPDFMHRTATPDKPGRTYGRSPKTASDLLNTARGYECFAENGTPASTANARAAPRPLADGLQSTPQDAATPATRSKSNPSGNDAGAGDDDADLTASFLNEAAAPNHPQTPARKSVLKPAKPGSLKKPSRTSLMSTPASTKRAASSKAAATPAKTPARLPLSSGKPSSARSAASQSAVGTTKGKQAAIFKTPARKTATPQSTQTPAGTPQEKPYECPTCQARFSREDNLKRHIKTHTDERTHVCFKCGRKYTRPDLLNRHQRSEDGCAGRHSSFDTEGMDDNRTDALNDAHVQKDKGTDSERDRHEKITSYLTTDPDANTQPDDGPLKSDGHRLRRGRSSGSSLLTTGVPDPSKSSHSAGIKSSANPRSPSPNFTPRSNENAKPTNGIIEITSAESSSSDSSDPDGEPEKHTEVDMDIARDTEASSDKGRSQRMSGTTDVANDQGVQPKEARPEHEEVAVHIVETPSQDKPPSGQEAAGGAHWGPQSWSFGRLDHKDNTNNESHQYQAPTPAAAVATPVTEDEGFAEQDPYTTALEDNAARSRSASAAASLRSSPAVSRRPARFLSHSPTPDASESEDDIDEAAAAKIPSPHVNNREGSESDSDSSSDSSDDEDADMPDLSIGQANAAADTQVYLPSSPPIGGDATLTPSVPHSNHSAPSQARRPSQRTPILPPTVQSSQAPRSSQSVSVQAVDRRRYTGFRSLREQLADTKAAQATTQKKPFDPRTMSLGKLMKSTPLSGLGGDNESSDDESSSSSSSDSD</sequence>
<dbReference type="OrthoDB" id="6365676at2759"/>
<feature type="compositionally biased region" description="Polar residues" evidence="8">
    <location>
        <begin position="784"/>
        <end position="797"/>
    </location>
</feature>
<dbReference type="PANTHER" id="PTHR24394:SF44">
    <property type="entry name" value="ZINC FINGER PROTEIN 271-LIKE"/>
    <property type="match status" value="1"/>
</dbReference>
<dbReference type="PROSITE" id="PS00028">
    <property type="entry name" value="ZINC_FINGER_C2H2_1"/>
    <property type="match status" value="1"/>
</dbReference>
<feature type="compositionally biased region" description="Polar residues" evidence="8">
    <location>
        <begin position="414"/>
        <end position="433"/>
    </location>
</feature>
<proteinExistence type="predicted"/>
<dbReference type="Gene3D" id="3.30.160.60">
    <property type="entry name" value="Classic Zinc Finger"/>
    <property type="match status" value="2"/>
</dbReference>
<feature type="compositionally biased region" description="Low complexity" evidence="8">
    <location>
        <begin position="1063"/>
        <end position="1072"/>
    </location>
</feature>
<keyword evidence="4 7" id="KW-0863">Zinc-finger</keyword>
<feature type="compositionally biased region" description="Basic and acidic residues" evidence="8">
    <location>
        <begin position="356"/>
        <end position="368"/>
    </location>
</feature>
<feature type="compositionally biased region" description="Polar residues" evidence="8">
    <location>
        <begin position="168"/>
        <end position="180"/>
    </location>
</feature>
<dbReference type="GO" id="GO:0005634">
    <property type="term" value="C:nucleus"/>
    <property type="evidence" value="ECO:0007669"/>
    <property type="project" value="UniProtKB-SubCell"/>
</dbReference>
<feature type="compositionally biased region" description="Polar residues" evidence="8">
    <location>
        <begin position="999"/>
        <end position="1021"/>
    </location>
</feature>
<evidence type="ECO:0000256" key="1">
    <source>
        <dbReference type="ARBA" id="ARBA00004123"/>
    </source>
</evidence>
<feature type="compositionally biased region" description="Acidic residues" evidence="8">
    <location>
        <begin position="952"/>
        <end position="969"/>
    </location>
</feature>
<dbReference type="GO" id="GO:0000981">
    <property type="term" value="F:DNA-binding transcription factor activity, RNA polymerase II-specific"/>
    <property type="evidence" value="ECO:0007669"/>
    <property type="project" value="TreeGrafter"/>
</dbReference>
<evidence type="ECO:0000256" key="5">
    <source>
        <dbReference type="ARBA" id="ARBA00022833"/>
    </source>
</evidence>
<dbReference type="EMBL" id="SWKV01000002">
    <property type="protein sequence ID" value="KAF3047761.1"/>
    <property type="molecule type" value="Genomic_DNA"/>
</dbReference>
<feature type="compositionally biased region" description="Low complexity" evidence="8">
    <location>
        <begin position="519"/>
        <end position="529"/>
    </location>
</feature>
<feature type="compositionally biased region" description="Basic and acidic residues" evidence="8">
    <location>
        <begin position="261"/>
        <end position="282"/>
    </location>
</feature>
<feature type="compositionally biased region" description="Basic and acidic residues" evidence="8">
    <location>
        <begin position="614"/>
        <end position="660"/>
    </location>
</feature>
<feature type="compositionally biased region" description="Polar residues" evidence="8">
    <location>
        <begin position="718"/>
        <end position="736"/>
    </location>
</feature>
<dbReference type="PROSITE" id="PS50157">
    <property type="entry name" value="ZINC_FINGER_C2H2_2"/>
    <property type="match status" value="2"/>
</dbReference>
<evidence type="ECO:0000256" key="4">
    <source>
        <dbReference type="ARBA" id="ARBA00022771"/>
    </source>
</evidence>
<feature type="compositionally biased region" description="Polar residues" evidence="8">
    <location>
        <begin position="212"/>
        <end position="223"/>
    </location>
</feature>
<evidence type="ECO:0000256" key="7">
    <source>
        <dbReference type="PROSITE-ProRule" id="PRU00042"/>
    </source>
</evidence>
<feature type="compositionally biased region" description="Polar residues" evidence="8">
    <location>
        <begin position="549"/>
        <end position="559"/>
    </location>
</feature>
<feature type="compositionally biased region" description="Low complexity" evidence="8">
    <location>
        <begin position="487"/>
        <end position="510"/>
    </location>
</feature>
<feature type="domain" description="C2H2-type" evidence="9">
    <location>
        <begin position="566"/>
        <end position="593"/>
    </location>
</feature>
<keyword evidence="2" id="KW-0479">Metal-binding</keyword>
<dbReference type="Pfam" id="PF10407">
    <property type="entry name" value="Cytokin_check_N"/>
    <property type="match status" value="1"/>
</dbReference>
<dbReference type="PANTHER" id="PTHR24394">
    <property type="entry name" value="ZINC FINGER PROTEIN"/>
    <property type="match status" value="1"/>
</dbReference>
<comment type="caution">
    <text evidence="10">The sequence shown here is derived from an EMBL/GenBank/DDBJ whole genome shotgun (WGS) entry which is preliminary data.</text>
</comment>